<dbReference type="EMBL" id="AZGY01000025">
    <property type="protein sequence ID" value="KZZ89399.1"/>
    <property type="molecule type" value="Genomic_DNA"/>
</dbReference>
<dbReference type="Gene3D" id="4.10.240.10">
    <property type="entry name" value="Zn(2)-C6 fungal-type DNA-binding domain"/>
    <property type="match status" value="1"/>
</dbReference>
<keyword evidence="10" id="KW-1185">Reference proteome</keyword>
<dbReference type="GO" id="GO:0008270">
    <property type="term" value="F:zinc ion binding"/>
    <property type="evidence" value="ECO:0007669"/>
    <property type="project" value="InterPro"/>
</dbReference>
<dbReference type="GO" id="GO:0000981">
    <property type="term" value="F:DNA-binding transcription factor activity, RNA polymerase II-specific"/>
    <property type="evidence" value="ECO:0007669"/>
    <property type="project" value="InterPro"/>
</dbReference>
<reference evidence="9 10" key="1">
    <citation type="journal article" date="2016" name="Genome Biol. Evol.">
        <title>Divergent and convergent evolution of fungal pathogenicity.</title>
        <authorList>
            <person name="Shang Y."/>
            <person name="Xiao G."/>
            <person name="Zheng P."/>
            <person name="Cen K."/>
            <person name="Zhan S."/>
            <person name="Wang C."/>
        </authorList>
    </citation>
    <scope>NUCLEOTIDE SEQUENCE [LARGE SCALE GENOMIC DNA]</scope>
    <source>
        <strain evidence="9 10">RCEF 2490</strain>
    </source>
</reference>
<dbReference type="Proteomes" id="UP000078544">
    <property type="component" value="Unassembled WGS sequence"/>
</dbReference>
<organism evidence="9 10">
    <name type="scientific">Moelleriella libera RCEF 2490</name>
    <dbReference type="NCBI Taxonomy" id="1081109"/>
    <lineage>
        <taxon>Eukaryota</taxon>
        <taxon>Fungi</taxon>
        <taxon>Dikarya</taxon>
        <taxon>Ascomycota</taxon>
        <taxon>Pezizomycotina</taxon>
        <taxon>Sordariomycetes</taxon>
        <taxon>Hypocreomycetidae</taxon>
        <taxon>Hypocreales</taxon>
        <taxon>Clavicipitaceae</taxon>
        <taxon>Moelleriella</taxon>
    </lineage>
</organism>
<proteinExistence type="predicted"/>
<dbReference type="STRING" id="1081109.A0A167WXS1"/>
<accession>A0A167WXS1</accession>
<evidence type="ECO:0000256" key="1">
    <source>
        <dbReference type="ARBA" id="ARBA00022723"/>
    </source>
</evidence>
<keyword evidence="2" id="KW-0862">Zinc</keyword>
<keyword evidence="6" id="KW-0539">Nucleus</keyword>
<keyword evidence="4" id="KW-0238">DNA-binding</keyword>
<dbReference type="SMART" id="SM00066">
    <property type="entry name" value="GAL4"/>
    <property type="match status" value="1"/>
</dbReference>
<feature type="domain" description="Zn(2)-C6 fungal-type" evidence="8">
    <location>
        <begin position="54"/>
        <end position="82"/>
    </location>
</feature>
<keyword evidence="1" id="KW-0479">Metal-binding</keyword>
<evidence type="ECO:0000313" key="10">
    <source>
        <dbReference type="Proteomes" id="UP000078544"/>
    </source>
</evidence>
<protein>
    <submittedName>
        <fullName evidence="9">C6 zinc finger domain protein</fullName>
    </submittedName>
</protein>
<dbReference type="GO" id="GO:0003677">
    <property type="term" value="F:DNA binding"/>
    <property type="evidence" value="ECO:0007669"/>
    <property type="project" value="UniProtKB-KW"/>
</dbReference>
<dbReference type="InterPro" id="IPR036864">
    <property type="entry name" value="Zn2-C6_fun-type_DNA-bd_sf"/>
</dbReference>
<evidence type="ECO:0000256" key="3">
    <source>
        <dbReference type="ARBA" id="ARBA00023015"/>
    </source>
</evidence>
<dbReference type="InterPro" id="IPR001138">
    <property type="entry name" value="Zn2Cys6_DnaBD"/>
</dbReference>
<comment type="caution">
    <text evidence="9">The sequence shown here is derived from an EMBL/GenBank/DDBJ whole genome shotgun (WGS) entry which is preliminary data.</text>
</comment>
<dbReference type="AlphaFoldDB" id="A0A167WXS1"/>
<dbReference type="SUPFAM" id="SSF57701">
    <property type="entry name" value="Zn2/Cys6 DNA-binding domain"/>
    <property type="match status" value="1"/>
</dbReference>
<dbReference type="PROSITE" id="PS00463">
    <property type="entry name" value="ZN2_CY6_FUNGAL_1"/>
    <property type="match status" value="1"/>
</dbReference>
<evidence type="ECO:0000256" key="4">
    <source>
        <dbReference type="ARBA" id="ARBA00023125"/>
    </source>
</evidence>
<dbReference type="PANTHER" id="PTHR36206:SF12">
    <property type="entry name" value="ASPERCRYPTIN BIOSYNTHESIS CLUSTER-SPECIFIC TRANSCRIPTION REGULATOR ATNN-RELATED"/>
    <property type="match status" value="1"/>
</dbReference>
<keyword evidence="5" id="KW-0804">Transcription</keyword>
<evidence type="ECO:0000256" key="2">
    <source>
        <dbReference type="ARBA" id="ARBA00022833"/>
    </source>
</evidence>
<feature type="region of interest" description="Disordered" evidence="7">
    <location>
        <begin position="1"/>
        <end position="47"/>
    </location>
</feature>
<name>A0A167WXS1_9HYPO</name>
<dbReference type="Pfam" id="PF11951">
    <property type="entry name" value="Fungal_trans_2"/>
    <property type="match status" value="1"/>
</dbReference>
<evidence type="ECO:0000256" key="7">
    <source>
        <dbReference type="SAM" id="MobiDB-lite"/>
    </source>
</evidence>
<dbReference type="PANTHER" id="PTHR36206">
    <property type="entry name" value="ASPERCRYPTIN BIOSYNTHESIS CLUSTER-SPECIFIC TRANSCRIPTION REGULATOR ATNN-RELATED"/>
    <property type="match status" value="1"/>
</dbReference>
<evidence type="ECO:0000259" key="8">
    <source>
        <dbReference type="PROSITE" id="PS50048"/>
    </source>
</evidence>
<dbReference type="InterPro" id="IPR021858">
    <property type="entry name" value="Fun_TF"/>
</dbReference>
<dbReference type="Pfam" id="PF00172">
    <property type="entry name" value="Zn_clus"/>
    <property type="match status" value="1"/>
</dbReference>
<evidence type="ECO:0000256" key="6">
    <source>
        <dbReference type="ARBA" id="ARBA00023242"/>
    </source>
</evidence>
<keyword evidence="3" id="KW-0805">Transcription regulation</keyword>
<dbReference type="InterPro" id="IPR052360">
    <property type="entry name" value="Transcr_Regulatory_Proteins"/>
</dbReference>
<dbReference type="PROSITE" id="PS50048">
    <property type="entry name" value="ZN2_CY6_FUNGAL_2"/>
    <property type="match status" value="1"/>
</dbReference>
<evidence type="ECO:0000313" key="9">
    <source>
        <dbReference type="EMBL" id="KZZ89399.1"/>
    </source>
</evidence>
<evidence type="ECO:0000256" key="5">
    <source>
        <dbReference type="ARBA" id="ARBA00023163"/>
    </source>
</evidence>
<gene>
    <name evidence="9" type="ORF">AAL_07698</name>
</gene>
<dbReference type="CDD" id="cd00067">
    <property type="entry name" value="GAL4"/>
    <property type="match status" value="1"/>
</dbReference>
<sequence length="545" mass="60874">MSRGGPTGGLPESGQREADAPAFGPPPPPASEHVTAAHEGKQRQKRWAPKVTTGCKTCRARHVKCDEAKPFCKACTSRGRWCEGYNSYPPPQPSDYTCAPLHPKRDGTAPVSPVARSREVMRKEKLARPFEATALPEPQPPGWDVAEGLRYLFSIMAPEYLENSLGNSDYESQFIGPPTVIVEHSFLMVVTAHRIMTACRQQGVLPSPDQLPSLKQVWHRFYFHMACSLVKVNRQIDSPEPDTGVFYRIMDILHVELTLLSPTWRPHIEGCATLLQLYGGVQRVLDLSIGKPSPILAIQLILIIATMANTTSPAANQIRGFTDWTTAEIRTVYPTTMYSEMPCPTHLFLNIRQINQLRVQAAGRASYRDVIWPTAREVFADIERFDPENWTEPYTVPKKPGMDLAPRIFKTAVALYGMLVIPPPASTDAPSRDGVIPPQCEKTTPASYEKLKMSFRMRLLRLVCTAMETRPVKLYLAWPLAVLGVALADGQVTEREMVEDYLQKISRAPQTYCGPTTSLVKLRAFWASGKTQWEQCFDEPCPVLA</sequence>
<dbReference type="OrthoDB" id="5386330at2759"/>